<name>A0A2R8AV95_9RHOB</name>
<feature type="region of interest" description="Disordered" evidence="1">
    <location>
        <begin position="15"/>
        <end position="43"/>
    </location>
</feature>
<dbReference type="Proteomes" id="UP000244904">
    <property type="component" value="Unassembled WGS sequence"/>
</dbReference>
<organism evidence="2 3">
    <name type="scientific">Pseudoprimorskyibacter insulae</name>
    <dbReference type="NCBI Taxonomy" id="1695997"/>
    <lineage>
        <taxon>Bacteria</taxon>
        <taxon>Pseudomonadati</taxon>
        <taxon>Pseudomonadota</taxon>
        <taxon>Alphaproteobacteria</taxon>
        <taxon>Rhodobacterales</taxon>
        <taxon>Paracoccaceae</taxon>
        <taxon>Pseudoprimorskyibacter</taxon>
    </lineage>
</organism>
<protein>
    <submittedName>
        <fullName evidence="2">Uncharacterized protein</fullName>
    </submittedName>
</protein>
<keyword evidence="3" id="KW-1185">Reference proteome</keyword>
<gene>
    <name evidence="2" type="ORF">PRI8871_01738</name>
</gene>
<evidence type="ECO:0000313" key="3">
    <source>
        <dbReference type="Proteomes" id="UP000244904"/>
    </source>
</evidence>
<dbReference type="AlphaFoldDB" id="A0A2R8AV95"/>
<evidence type="ECO:0000313" key="2">
    <source>
        <dbReference type="EMBL" id="SPF79936.1"/>
    </source>
</evidence>
<evidence type="ECO:0000256" key="1">
    <source>
        <dbReference type="SAM" id="MobiDB-lite"/>
    </source>
</evidence>
<proteinExistence type="predicted"/>
<dbReference type="EMBL" id="OMOJ01000002">
    <property type="protein sequence ID" value="SPF79936.1"/>
    <property type="molecule type" value="Genomic_DNA"/>
</dbReference>
<accession>A0A2R8AV95</accession>
<feature type="compositionally biased region" description="Basic residues" evidence="1">
    <location>
        <begin position="32"/>
        <end position="41"/>
    </location>
</feature>
<reference evidence="3" key="1">
    <citation type="submission" date="2018-03" db="EMBL/GenBank/DDBJ databases">
        <authorList>
            <person name="Rodrigo-Torres L."/>
            <person name="Arahal R. D."/>
            <person name="Lucena T."/>
        </authorList>
    </citation>
    <scope>NUCLEOTIDE SEQUENCE [LARGE SCALE GENOMIC DNA]</scope>
    <source>
        <strain evidence="3">CECT 8871</strain>
    </source>
</reference>
<sequence>MLGILSRSFMIATHQADRHHSADFGPTESQRKPARKYRKSQRFQTKVETCDLDAMIGSAARRN</sequence>